<keyword evidence="2" id="KW-1185">Reference proteome</keyword>
<proteinExistence type="predicted"/>
<accession>A0ABQ5H9W5</accession>
<comment type="caution">
    <text evidence="1">The sequence shown here is derived from an EMBL/GenBank/DDBJ whole genome shotgun (WGS) entry which is preliminary data.</text>
</comment>
<dbReference type="Proteomes" id="UP001151760">
    <property type="component" value="Unassembled WGS sequence"/>
</dbReference>
<organism evidence="1 2">
    <name type="scientific">Tanacetum coccineum</name>
    <dbReference type="NCBI Taxonomy" id="301880"/>
    <lineage>
        <taxon>Eukaryota</taxon>
        <taxon>Viridiplantae</taxon>
        <taxon>Streptophyta</taxon>
        <taxon>Embryophyta</taxon>
        <taxon>Tracheophyta</taxon>
        <taxon>Spermatophyta</taxon>
        <taxon>Magnoliopsida</taxon>
        <taxon>eudicotyledons</taxon>
        <taxon>Gunneridae</taxon>
        <taxon>Pentapetalae</taxon>
        <taxon>asterids</taxon>
        <taxon>campanulids</taxon>
        <taxon>Asterales</taxon>
        <taxon>Asteraceae</taxon>
        <taxon>Asteroideae</taxon>
        <taxon>Anthemideae</taxon>
        <taxon>Anthemidinae</taxon>
        <taxon>Tanacetum</taxon>
    </lineage>
</organism>
<reference evidence="1" key="2">
    <citation type="submission" date="2022-01" db="EMBL/GenBank/DDBJ databases">
        <authorList>
            <person name="Yamashiro T."/>
            <person name="Shiraishi A."/>
            <person name="Satake H."/>
            <person name="Nakayama K."/>
        </authorList>
    </citation>
    <scope>NUCLEOTIDE SEQUENCE</scope>
</reference>
<evidence type="ECO:0000313" key="2">
    <source>
        <dbReference type="Proteomes" id="UP001151760"/>
    </source>
</evidence>
<gene>
    <name evidence="1" type="ORF">Tco_1058566</name>
</gene>
<sequence>MASLASVFKDPGNEEKDGLVSLDTAMVPFATKVGCGGVFRAPAMVPFQLITILNSSLLPKTPNRLITFADPQILSITSFPSE</sequence>
<evidence type="ECO:0000313" key="1">
    <source>
        <dbReference type="EMBL" id="GJT84224.1"/>
    </source>
</evidence>
<reference evidence="1" key="1">
    <citation type="journal article" date="2022" name="Int. J. Mol. Sci.">
        <title>Draft Genome of Tanacetum Coccineum: Genomic Comparison of Closely Related Tanacetum-Family Plants.</title>
        <authorList>
            <person name="Yamashiro T."/>
            <person name="Shiraishi A."/>
            <person name="Nakayama K."/>
            <person name="Satake H."/>
        </authorList>
    </citation>
    <scope>NUCLEOTIDE SEQUENCE</scope>
</reference>
<protein>
    <submittedName>
        <fullName evidence="1">Uncharacterized protein</fullName>
    </submittedName>
</protein>
<name>A0ABQ5H9W5_9ASTR</name>
<dbReference type="EMBL" id="BQNB010019338">
    <property type="protein sequence ID" value="GJT84224.1"/>
    <property type="molecule type" value="Genomic_DNA"/>
</dbReference>